<feature type="compositionally biased region" description="Low complexity" evidence="6">
    <location>
        <begin position="1"/>
        <end position="14"/>
    </location>
</feature>
<keyword evidence="4" id="KW-0804">Transcription</keyword>
<protein>
    <submittedName>
        <fullName evidence="8">AP2 domain transcription factor AP2VIII-6</fullName>
    </submittedName>
</protein>
<dbReference type="GO" id="GO:0005634">
    <property type="term" value="C:nucleus"/>
    <property type="evidence" value="ECO:0007669"/>
    <property type="project" value="UniProtKB-SubCell"/>
</dbReference>
<reference evidence="8" key="1">
    <citation type="submission" date="2019-12" db="EMBL/GenBank/DDBJ databases">
        <title>Genome sequence of Babesia ovis.</title>
        <authorList>
            <person name="Yamagishi J."/>
            <person name="Sevinc F."/>
            <person name="Xuan X."/>
        </authorList>
    </citation>
    <scope>NUCLEOTIDE SEQUENCE</scope>
    <source>
        <strain evidence="8">Selcuk</strain>
    </source>
</reference>
<keyword evidence="5" id="KW-0539">Nucleus</keyword>
<evidence type="ECO:0000256" key="2">
    <source>
        <dbReference type="ARBA" id="ARBA00023015"/>
    </source>
</evidence>
<evidence type="ECO:0000256" key="5">
    <source>
        <dbReference type="ARBA" id="ARBA00023242"/>
    </source>
</evidence>
<dbReference type="Proteomes" id="UP001057455">
    <property type="component" value="Unassembled WGS sequence"/>
</dbReference>
<evidence type="ECO:0000256" key="1">
    <source>
        <dbReference type="ARBA" id="ARBA00004123"/>
    </source>
</evidence>
<keyword evidence="3" id="KW-0238">DNA-binding</keyword>
<dbReference type="EMBL" id="BLIY01000006">
    <property type="protein sequence ID" value="GFE53546.1"/>
    <property type="molecule type" value="Genomic_DNA"/>
</dbReference>
<evidence type="ECO:0000313" key="8">
    <source>
        <dbReference type="EMBL" id="GFE53546.1"/>
    </source>
</evidence>
<sequence length="564" mass="62648">MSSPSSEYPPCSSYGDAPPALPLEEIQGLDGVSCNNESNGTCADRSADVVTRRSSNVNDCYVNYDYYTTDQTPYVDRTTCKNFEECFVDTETVDTAVDTTSLPETDFPTDPFDFYTNHGNSMNAMSAMRGGPSVSGDTTYEHGRPIIRLKSLADAQARAENYAPYNGANNGYAWPPKQVYQGSIPPGSYDSPHNLDDFMRSSGQLYHPVDKMPHRCDSYSAPAFTPPSVPSCMDQSGCRTYGPSSSMPLTHSVDPISDDSDFLTPRLTTSATGPYRKFQPTSNYCVYVGSETNKLNCGCNMSRPSGGNCHVSGCPLVTSELEPSTEQWPVSGSSHLQSLVRRLHCVVERFKTSSSSVDEKVSYQPVAPPRMWPMDSRPINPSSFETLGPNSFDFSKRHCSITSEYHTAREENPAPEYYVQTSYEDSPYDSSLTGDIDQSLLQRKPHCNGNTEYSRENDVPSRNEFGRFISALTTSPASTPDGRTHYTTPKQSKKKSAPATTHTGEKVSGVWYDANRHLWRVVYMKGNKRKTQGFSSIKLGYEEARRKAIEMRHEMVALRRTDKI</sequence>
<evidence type="ECO:0000256" key="3">
    <source>
        <dbReference type="ARBA" id="ARBA00023125"/>
    </source>
</evidence>
<dbReference type="AlphaFoldDB" id="A0A9W5WU53"/>
<proteinExistence type="predicted"/>
<keyword evidence="2" id="KW-0805">Transcription regulation</keyword>
<feature type="region of interest" description="Disordered" evidence="6">
    <location>
        <begin position="472"/>
        <end position="502"/>
    </location>
</feature>
<feature type="domain" description="AP2/ERF" evidence="7">
    <location>
        <begin position="506"/>
        <end position="557"/>
    </location>
</feature>
<name>A0A9W5WU53_BABOV</name>
<organism evidence="8 9">
    <name type="scientific">Babesia ovis</name>
    <dbReference type="NCBI Taxonomy" id="5869"/>
    <lineage>
        <taxon>Eukaryota</taxon>
        <taxon>Sar</taxon>
        <taxon>Alveolata</taxon>
        <taxon>Apicomplexa</taxon>
        <taxon>Aconoidasida</taxon>
        <taxon>Piroplasmida</taxon>
        <taxon>Babesiidae</taxon>
        <taxon>Babesia</taxon>
    </lineage>
</organism>
<dbReference type="OrthoDB" id="372718at2759"/>
<dbReference type="GO" id="GO:0003700">
    <property type="term" value="F:DNA-binding transcription factor activity"/>
    <property type="evidence" value="ECO:0007669"/>
    <property type="project" value="InterPro"/>
</dbReference>
<keyword evidence="9" id="KW-1185">Reference proteome</keyword>
<comment type="subcellular location">
    <subcellularLocation>
        <location evidence="1">Nucleus</location>
    </subcellularLocation>
</comment>
<evidence type="ECO:0000313" key="9">
    <source>
        <dbReference type="Proteomes" id="UP001057455"/>
    </source>
</evidence>
<gene>
    <name evidence="8" type="ORF">BaOVIS_009500</name>
</gene>
<accession>A0A9W5WU53</accession>
<evidence type="ECO:0000259" key="7">
    <source>
        <dbReference type="Pfam" id="PF00847"/>
    </source>
</evidence>
<dbReference type="InterPro" id="IPR001471">
    <property type="entry name" value="AP2/ERF_dom"/>
</dbReference>
<dbReference type="Gene3D" id="1.20.5.2050">
    <property type="match status" value="1"/>
</dbReference>
<feature type="region of interest" description="Disordered" evidence="6">
    <location>
        <begin position="1"/>
        <end position="20"/>
    </location>
</feature>
<feature type="region of interest" description="Disordered" evidence="6">
    <location>
        <begin position="441"/>
        <end position="460"/>
    </location>
</feature>
<evidence type="ECO:0000256" key="6">
    <source>
        <dbReference type="SAM" id="MobiDB-lite"/>
    </source>
</evidence>
<comment type="caution">
    <text evidence="8">The sequence shown here is derived from an EMBL/GenBank/DDBJ whole genome shotgun (WGS) entry which is preliminary data.</text>
</comment>
<dbReference type="GO" id="GO:0003677">
    <property type="term" value="F:DNA binding"/>
    <property type="evidence" value="ECO:0007669"/>
    <property type="project" value="UniProtKB-KW"/>
</dbReference>
<dbReference type="Pfam" id="PF00847">
    <property type="entry name" value="AP2"/>
    <property type="match status" value="1"/>
</dbReference>
<evidence type="ECO:0000256" key="4">
    <source>
        <dbReference type="ARBA" id="ARBA00023163"/>
    </source>
</evidence>